<protein>
    <submittedName>
        <fullName evidence="2">Uncharacterized protein</fullName>
    </submittedName>
</protein>
<keyword evidence="1" id="KW-0812">Transmembrane</keyword>
<sequence length="99" mass="10636">MHFLVQSSLRSKDAENSTPEELRSPWFIFLVVAVVTLAGLATSAALVTWMLRREAAKMMAARTAAIGGGVGNEAGHIVHPVFTASHKVHPLPNSESNMI</sequence>
<dbReference type="AlphaFoldDB" id="A0AAE0GWW7"/>
<keyword evidence="1" id="KW-1133">Transmembrane helix</keyword>
<reference evidence="2 3" key="1">
    <citation type="journal article" date="2015" name="Genome Biol. Evol.">
        <title>Comparative Genomics of a Bacterivorous Green Alga Reveals Evolutionary Causalities and Consequences of Phago-Mixotrophic Mode of Nutrition.</title>
        <authorList>
            <person name="Burns J.A."/>
            <person name="Paasch A."/>
            <person name="Narechania A."/>
            <person name="Kim E."/>
        </authorList>
    </citation>
    <scope>NUCLEOTIDE SEQUENCE [LARGE SCALE GENOMIC DNA]</scope>
    <source>
        <strain evidence="2 3">PLY_AMNH</strain>
    </source>
</reference>
<dbReference type="Proteomes" id="UP001190700">
    <property type="component" value="Unassembled WGS sequence"/>
</dbReference>
<feature type="transmembrane region" description="Helical" evidence="1">
    <location>
        <begin position="26"/>
        <end position="51"/>
    </location>
</feature>
<evidence type="ECO:0000313" key="2">
    <source>
        <dbReference type="EMBL" id="KAK3285864.1"/>
    </source>
</evidence>
<evidence type="ECO:0000313" key="3">
    <source>
        <dbReference type="Proteomes" id="UP001190700"/>
    </source>
</evidence>
<keyword evidence="3" id="KW-1185">Reference proteome</keyword>
<dbReference type="EMBL" id="LGRX02001594">
    <property type="protein sequence ID" value="KAK3285864.1"/>
    <property type="molecule type" value="Genomic_DNA"/>
</dbReference>
<evidence type="ECO:0000256" key="1">
    <source>
        <dbReference type="SAM" id="Phobius"/>
    </source>
</evidence>
<accession>A0AAE0GWW7</accession>
<comment type="caution">
    <text evidence="2">The sequence shown here is derived from an EMBL/GenBank/DDBJ whole genome shotgun (WGS) entry which is preliminary data.</text>
</comment>
<keyword evidence="1" id="KW-0472">Membrane</keyword>
<organism evidence="2 3">
    <name type="scientific">Cymbomonas tetramitiformis</name>
    <dbReference type="NCBI Taxonomy" id="36881"/>
    <lineage>
        <taxon>Eukaryota</taxon>
        <taxon>Viridiplantae</taxon>
        <taxon>Chlorophyta</taxon>
        <taxon>Pyramimonadophyceae</taxon>
        <taxon>Pyramimonadales</taxon>
        <taxon>Pyramimonadaceae</taxon>
        <taxon>Cymbomonas</taxon>
    </lineage>
</organism>
<name>A0AAE0GWW7_9CHLO</name>
<gene>
    <name evidence="2" type="ORF">CYMTET_6539</name>
</gene>
<proteinExistence type="predicted"/>